<gene>
    <name evidence="1" type="ORF">N7468_008498</name>
</gene>
<accession>A0A9W9TIE6</accession>
<dbReference type="EMBL" id="JAPQKS010000006">
    <property type="protein sequence ID" value="KAJ5223956.1"/>
    <property type="molecule type" value="Genomic_DNA"/>
</dbReference>
<comment type="caution">
    <text evidence="1">The sequence shown here is derived from an EMBL/GenBank/DDBJ whole genome shotgun (WGS) entry which is preliminary data.</text>
</comment>
<name>A0A9W9TIE6_9EURO</name>
<dbReference type="GeneID" id="83205097"/>
<evidence type="ECO:0000313" key="1">
    <source>
        <dbReference type="EMBL" id="KAJ5223956.1"/>
    </source>
</evidence>
<reference evidence="1" key="1">
    <citation type="submission" date="2022-11" db="EMBL/GenBank/DDBJ databases">
        <authorList>
            <person name="Petersen C."/>
        </authorList>
    </citation>
    <scope>NUCLEOTIDE SEQUENCE</scope>
    <source>
        <strain evidence="1">IBT 19713</strain>
    </source>
</reference>
<dbReference type="AlphaFoldDB" id="A0A9W9TIE6"/>
<dbReference type="Proteomes" id="UP001150941">
    <property type="component" value="Unassembled WGS sequence"/>
</dbReference>
<keyword evidence="2" id="KW-1185">Reference proteome</keyword>
<reference evidence="1" key="2">
    <citation type="journal article" date="2023" name="IMA Fungus">
        <title>Comparative genomic study of the Penicillium genus elucidates a diverse pangenome and 15 lateral gene transfer events.</title>
        <authorList>
            <person name="Petersen C."/>
            <person name="Sorensen T."/>
            <person name="Nielsen M.R."/>
            <person name="Sondergaard T.E."/>
            <person name="Sorensen J.L."/>
            <person name="Fitzpatrick D.A."/>
            <person name="Frisvad J.C."/>
            <person name="Nielsen K.L."/>
        </authorList>
    </citation>
    <scope>NUCLEOTIDE SEQUENCE</scope>
    <source>
        <strain evidence="1">IBT 19713</strain>
    </source>
</reference>
<organism evidence="1 2">
    <name type="scientific">Penicillium chermesinum</name>
    <dbReference type="NCBI Taxonomy" id="63820"/>
    <lineage>
        <taxon>Eukaryota</taxon>
        <taxon>Fungi</taxon>
        <taxon>Dikarya</taxon>
        <taxon>Ascomycota</taxon>
        <taxon>Pezizomycotina</taxon>
        <taxon>Eurotiomycetes</taxon>
        <taxon>Eurotiomycetidae</taxon>
        <taxon>Eurotiales</taxon>
        <taxon>Aspergillaceae</taxon>
        <taxon>Penicillium</taxon>
    </lineage>
</organism>
<evidence type="ECO:0000313" key="2">
    <source>
        <dbReference type="Proteomes" id="UP001150941"/>
    </source>
</evidence>
<sequence>MPPIIKFWLCTLKNDESIQSPEFRRLLADVLTQNASFTNPWPRSPPMHAMYQDTRNPSRLLMITGYPSQELNNEADKLYAQNYLARMLEHVQHVWLRQLELDISKVPLEDYVLVTVGQDPAVWVGESGVGGWDVWPQTQQGQNLPELQKQDNGVWVHVSDWNGLNSVAADTSRLEKLYLKKIDSR</sequence>
<dbReference type="OrthoDB" id="4740316at2759"/>
<proteinExistence type="predicted"/>
<dbReference type="RefSeq" id="XP_058328139.1">
    <property type="nucleotide sequence ID" value="XM_058477794.1"/>
</dbReference>
<protein>
    <submittedName>
        <fullName evidence="1">Uncharacterized protein</fullName>
    </submittedName>
</protein>